<proteinExistence type="predicted"/>
<comment type="cofactor">
    <cofactor evidence="1">
        <name>Mg(2+)</name>
        <dbReference type="ChEBI" id="CHEBI:18420"/>
    </cofactor>
</comment>
<dbReference type="NCBIfam" id="TIGR01549">
    <property type="entry name" value="HAD-SF-IA-v1"/>
    <property type="match status" value="1"/>
</dbReference>
<evidence type="ECO:0000256" key="3">
    <source>
        <dbReference type="ARBA" id="ARBA00022801"/>
    </source>
</evidence>
<dbReference type="GO" id="GO:0016787">
    <property type="term" value="F:hydrolase activity"/>
    <property type="evidence" value="ECO:0007669"/>
    <property type="project" value="UniProtKB-KW"/>
</dbReference>
<dbReference type="InterPro" id="IPR041492">
    <property type="entry name" value="HAD_2"/>
</dbReference>
<name>A0ABU1B3G8_9STRE</name>
<sequence length="221" mass="25253">MMEWIFFDLGSTLLDEEEAYSHYVKECVKRLQFLGRDGSFNFYCKKMEEFARGGGDPIKETWNYFAPNEKRPLWTNEGVRLYPVVKEVLEKLSSNYQLGIIANQSGGVRALLEDWGVLSYFQLIILSEEIGFTKPDPTIFKLALEKAATSADKTIYVGDRYDNDILPAKSLGMRAVRVMTGLGRLGVEDGKWKSDWQIDSLLELVAMIDSQRQSFEMNCSL</sequence>
<dbReference type="Pfam" id="PF13419">
    <property type="entry name" value="HAD_2"/>
    <property type="match status" value="1"/>
</dbReference>
<dbReference type="EMBL" id="JAVIBX010000011">
    <property type="protein sequence ID" value="MDQ8832972.1"/>
    <property type="molecule type" value="Genomic_DNA"/>
</dbReference>
<dbReference type="InterPro" id="IPR006439">
    <property type="entry name" value="HAD-SF_hydro_IA"/>
</dbReference>
<evidence type="ECO:0000256" key="1">
    <source>
        <dbReference type="ARBA" id="ARBA00001946"/>
    </source>
</evidence>
<keyword evidence="2" id="KW-0479">Metal-binding</keyword>
<keyword evidence="6" id="KW-1185">Reference proteome</keyword>
<keyword evidence="4" id="KW-0460">Magnesium</keyword>
<evidence type="ECO:0000256" key="2">
    <source>
        <dbReference type="ARBA" id="ARBA00022723"/>
    </source>
</evidence>
<gene>
    <name evidence="5" type="ORF">RFF62_04100</name>
</gene>
<dbReference type="InterPro" id="IPR051400">
    <property type="entry name" value="HAD-like_hydrolase"/>
</dbReference>
<protein>
    <submittedName>
        <fullName evidence="5">HAD family hydrolase</fullName>
        <ecNumber evidence="5">3.1.3.-</ecNumber>
    </submittedName>
</protein>
<evidence type="ECO:0000256" key="4">
    <source>
        <dbReference type="ARBA" id="ARBA00022842"/>
    </source>
</evidence>
<dbReference type="InterPro" id="IPR023214">
    <property type="entry name" value="HAD_sf"/>
</dbReference>
<evidence type="ECO:0000313" key="5">
    <source>
        <dbReference type="EMBL" id="MDQ8832972.1"/>
    </source>
</evidence>
<dbReference type="Gene3D" id="3.40.50.1000">
    <property type="entry name" value="HAD superfamily/HAD-like"/>
    <property type="match status" value="1"/>
</dbReference>
<dbReference type="PRINTS" id="PR00413">
    <property type="entry name" value="HADHALOGNASE"/>
</dbReference>
<dbReference type="Gene3D" id="1.10.150.520">
    <property type="match status" value="1"/>
</dbReference>
<dbReference type="RefSeq" id="WP_024531914.1">
    <property type="nucleotide sequence ID" value="NZ_AP025331.1"/>
</dbReference>
<evidence type="ECO:0000313" key="6">
    <source>
        <dbReference type="Proteomes" id="UP001228446"/>
    </source>
</evidence>
<dbReference type="PANTHER" id="PTHR46470">
    <property type="entry name" value="N-ACYLNEURAMINATE-9-PHOSPHATASE"/>
    <property type="match status" value="1"/>
</dbReference>
<reference evidence="5 6" key="1">
    <citation type="submission" date="2023-08" db="EMBL/GenBank/DDBJ databases">
        <title>Streptococcus ruminantium-associated sheep mastitis outbreak detected in Italy is distinct from bovine isolates.</title>
        <authorList>
            <person name="Rosa M.N."/>
            <person name="Vezina B."/>
            <person name="Tola S."/>
        </authorList>
    </citation>
    <scope>NUCLEOTIDE SEQUENCE [LARGE SCALE GENOMIC DNA]</scope>
    <source>
        <strain evidence="5 6">OM6730</strain>
    </source>
</reference>
<comment type="caution">
    <text evidence="5">The sequence shown here is derived from an EMBL/GenBank/DDBJ whole genome shotgun (WGS) entry which is preliminary data.</text>
</comment>
<dbReference type="Proteomes" id="UP001228446">
    <property type="component" value="Unassembled WGS sequence"/>
</dbReference>
<dbReference type="EC" id="3.1.3.-" evidence="5"/>
<keyword evidence="3 5" id="KW-0378">Hydrolase</keyword>
<dbReference type="SFLD" id="SFLDS00003">
    <property type="entry name" value="Haloacid_Dehalogenase"/>
    <property type="match status" value="1"/>
</dbReference>
<dbReference type="SFLD" id="SFLDG01129">
    <property type="entry name" value="C1.5:_HAD__Beta-PGM__Phosphata"/>
    <property type="match status" value="1"/>
</dbReference>
<dbReference type="SUPFAM" id="SSF56784">
    <property type="entry name" value="HAD-like"/>
    <property type="match status" value="1"/>
</dbReference>
<accession>A0ABU1B3G8</accession>
<dbReference type="PANTHER" id="PTHR46470:SF2">
    <property type="entry name" value="GLYCERALDEHYDE 3-PHOSPHATE PHOSPHATASE"/>
    <property type="match status" value="1"/>
</dbReference>
<organism evidence="5 6">
    <name type="scientific">Streptococcus ruminantium</name>
    <dbReference type="NCBI Taxonomy" id="1917441"/>
    <lineage>
        <taxon>Bacteria</taxon>
        <taxon>Bacillati</taxon>
        <taxon>Bacillota</taxon>
        <taxon>Bacilli</taxon>
        <taxon>Lactobacillales</taxon>
        <taxon>Streptococcaceae</taxon>
        <taxon>Streptococcus</taxon>
    </lineage>
</organism>
<dbReference type="InterPro" id="IPR036412">
    <property type="entry name" value="HAD-like_sf"/>
</dbReference>